<dbReference type="SUPFAM" id="SSF161098">
    <property type="entry name" value="MetI-like"/>
    <property type="match status" value="1"/>
</dbReference>
<feature type="transmembrane region" description="Helical" evidence="7">
    <location>
        <begin position="185"/>
        <end position="210"/>
    </location>
</feature>
<feature type="transmembrane region" description="Helical" evidence="7">
    <location>
        <begin position="245"/>
        <end position="264"/>
    </location>
</feature>
<dbReference type="GO" id="GO:0005886">
    <property type="term" value="C:plasma membrane"/>
    <property type="evidence" value="ECO:0007669"/>
    <property type="project" value="UniProtKB-SubCell"/>
</dbReference>
<keyword evidence="6 7" id="KW-0472">Membrane</keyword>
<dbReference type="InterPro" id="IPR000515">
    <property type="entry name" value="MetI-like"/>
</dbReference>
<keyword evidence="5 7" id="KW-1133">Transmembrane helix</keyword>
<feature type="transmembrane region" description="Helical" evidence="7">
    <location>
        <begin position="141"/>
        <end position="164"/>
    </location>
</feature>
<organism evidence="9 10">
    <name type="scientific">Paenibacillus beijingensis</name>
    <dbReference type="NCBI Taxonomy" id="1126833"/>
    <lineage>
        <taxon>Bacteria</taxon>
        <taxon>Bacillati</taxon>
        <taxon>Bacillota</taxon>
        <taxon>Bacilli</taxon>
        <taxon>Bacillales</taxon>
        <taxon>Paenibacillaceae</taxon>
        <taxon>Paenibacillus</taxon>
    </lineage>
</organism>
<evidence type="ECO:0000256" key="7">
    <source>
        <dbReference type="RuleBase" id="RU363032"/>
    </source>
</evidence>
<dbReference type="PROSITE" id="PS50928">
    <property type="entry name" value="ABC_TM1"/>
    <property type="match status" value="1"/>
</dbReference>
<keyword evidence="10" id="KW-1185">Reference proteome</keyword>
<dbReference type="PATRIC" id="fig|1126833.4.peg.1120"/>
<feature type="transmembrane region" description="Helical" evidence="7">
    <location>
        <begin position="72"/>
        <end position="96"/>
    </location>
</feature>
<dbReference type="GO" id="GO:0055085">
    <property type="term" value="P:transmembrane transport"/>
    <property type="evidence" value="ECO:0007669"/>
    <property type="project" value="InterPro"/>
</dbReference>
<dbReference type="Pfam" id="PF00528">
    <property type="entry name" value="BPD_transp_1"/>
    <property type="match status" value="1"/>
</dbReference>
<evidence type="ECO:0000256" key="6">
    <source>
        <dbReference type="ARBA" id="ARBA00023136"/>
    </source>
</evidence>
<evidence type="ECO:0000313" key="10">
    <source>
        <dbReference type="Proteomes" id="UP000032633"/>
    </source>
</evidence>
<reference evidence="10" key="2">
    <citation type="submission" date="2015-03" db="EMBL/GenBank/DDBJ databases">
        <title>Genome sequence of Paenibacillus beijingensis strain DSM 24997T.</title>
        <authorList>
            <person name="Kwak Y."/>
            <person name="Shin J.-H."/>
        </authorList>
    </citation>
    <scope>NUCLEOTIDE SEQUENCE [LARGE SCALE GENOMIC DNA]</scope>
    <source>
        <strain evidence="10">DSM 24997</strain>
    </source>
</reference>
<evidence type="ECO:0000256" key="3">
    <source>
        <dbReference type="ARBA" id="ARBA00022475"/>
    </source>
</evidence>
<feature type="transmembrane region" description="Helical" evidence="7">
    <location>
        <begin position="12"/>
        <end position="32"/>
    </location>
</feature>
<evidence type="ECO:0000256" key="2">
    <source>
        <dbReference type="ARBA" id="ARBA00022448"/>
    </source>
</evidence>
<dbReference type="AlphaFoldDB" id="A0A0D5NGJ1"/>
<dbReference type="OrthoDB" id="9772609at2"/>
<dbReference type="CDD" id="cd06261">
    <property type="entry name" value="TM_PBP2"/>
    <property type="match status" value="1"/>
</dbReference>
<evidence type="ECO:0000313" key="9">
    <source>
        <dbReference type="EMBL" id="AJY74087.1"/>
    </source>
</evidence>
<comment type="subcellular location">
    <subcellularLocation>
        <location evidence="1 7">Cell membrane</location>
        <topology evidence="1 7">Multi-pass membrane protein</topology>
    </subcellularLocation>
</comment>
<dbReference type="RefSeq" id="WP_045669523.1">
    <property type="nucleotide sequence ID" value="NZ_CP011058.1"/>
</dbReference>
<sequence>MKAGRRALSYKLFIGESVAALTALLFLVPFYFALVNSFKPPSEILSHTAAFPRHFTWDNFVKAWDVLKFPRALYNSLVITVFSNLGLTLITAMAAHRMVRRPNGFNRLMFGLFVASMVIPFQAVMIPLVQVIRATGLINTLAGVIFTYCGLGIAFSTFLFHGFVKSIPYEIEESALIDGCTPLGLFWRIVLPLLKPITVTVILLNTLWFWNDFLLPLLLLHNPEDRTVQLAINSLIGQFMTKWDLALAALVMGIAPAVVFFLFLQRRIIEGITSGSVKG</sequence>
<dbReference type="EMBL" id="CP011058">
    <property type="protein sequence ID" value="AJY74087.1"/>
    <property type="molecule type" value="Genomic_DNA"/>
</dbReference>
<feature type="transmembrane region" description="Helical" evidence="7">
    <location>
        <begin position="108"/>
        <end position="129"/>
    </location>
</feature>
<evidence type="ECO:0000256" key="5">
    <source>
        <dbReference type="ARBA" id="ARBA00022989"/>
    </source>
</evidence>
<dbReference type="InterPro" id="IPR035906">
    <property type="entry name" value="MetI-like_sf"/>
</dbReference>
<feature type="domain" description="ABC transmembrane type-1" evidence="8">
    <location>
        <begin position="73"/>
        <end position="264"/>
    </location>
</feature>
<keyword evidence="4 7" id="KW-0812">Transmembrane</keyword>
<dbReference type="PANTHER" id="PTHR43744">
    <property type="entry name" value="ABC TRANSPORTER PERMEASE PROTEIN MG189-RELATED-RELATED"/>
    <property type="match status" value="1"/>
</dbReference>
<dbReference type="Gene3D" id="1.10.3720.10">
    <property type="entry name" value="MetI-like"/>
    <property type="match status" value="1"/>
</dbReference>
<dbReference type="PANTHER" id="PTHR43744:SF8">
    <property type="entry name" value="SN-GLYCEROL-3-PHOSPHATE TRANSPORT SYSTEM PERMEASE PROTEIN UGPE"/>
    <property type="match status" value="1"/>
</dbReference>
<gene>
    <name evidence="9" type="ORF">VN24_05065</name>
</gene>
<comment type="similarity">
    <text evidence="7">Belongs to the binding-protein-dependent transport system permease family.</text>
</comment>
<keyword evidence="3" id="KW-1003">Cell membrane</keyword>
<reference evidence="9 10" key="1">
    <citation type="journal article" date="2015" name="J. Biotechnol.">
        <title>Complete genome sequence of Paenibacillus beijingensis 7188(T) (=DSM 24997(T)), a novel rhizobacterium from jujube garden soil.</title>
        <authorList>
            <person name="Kwak Y."/>
            <person name="Shin J.H."/>
        </authorList>
    </citation>
    <scope>NUCLEOTIDE SEQUENCE [LARGE SCALE GENOMIC DNA]</scope>
    <source>
        <strain evidence="9 10">DSM 24997</strain>
    </source>
</reference>
<proteinExistence type="inferred from homology"/>
<evidence type="ECO:0000256" key="4">
    <source>
        <dbReference type="ARBA" id="ARBA00022692"/>
    </source>
</evidence>
<dbReference type="HOGENOM" id="CLU_016047_1_2_9"/>
<dbReference type="Proteomes" id="UP000032633">
    <property type="component" value="Chromosome"/>
</dbReference>
<dbReference type="KEGG" id="pbj:VN24_05065"/>
<evidence type="ECO:0000256" key="1">
    <source>
        <dbReference type="ARBA" id="ARBA00004651"/>
    </source>
</evidence>
<dbReference type="STRING" id="1126833.VN24_05065"/>
<evidence type="ECO:0000259" key="8">
    <source>
        <dbReference type="PROSITE" id="PS50928"/>
    </source>
</evidence>
<accession>A0A0D5NGJ1</accession>
<keyword evidence="2 7" id="KW-0813">Transport</keyword>
<name>A0A0D5NGJ1_9BACL</name>
<protein>
    <submittedName>
        <fullName evidence="9">Sugar ABC transporter permease</fullName>
    </submittedName>
</protein>